<dbReference type="PROSITE" id="PS00211">
    <property type="entry name" value="ABC_TRANSPORTER_1"/>
    <property type="match status" value="1"/>
</dbReference>
<gene>
    <name evidence="10" type="ORF">J2R98_002920</name>
</gene>
<evidence type="ECO:0000256" key="1">
    <source>
        <dbReference type="ARBA" id="ARBA00004651"/>
    </source>
</evidence>
<evidence type="ECO:0000256" key="5">
    <source>
        <dbReference type="ARBA" id="ARBA00022989"/>
    </source>
</evidence>
<dbReference type="PANTHER" id="PTHR24221:SF653">
    <property type="entry name" value="TRANSPORT ATP-BINDING PROTEIN CYDC"/>
    <property type="match status" value="1"/>
</dbReference>
<dbReference type="InterPro" id="IPR014223">
    <property type="entry name" value="ABC_CydC/D"/>
</dbReference>
<protein>
    <submittedName>
        <fullName evidence="10">ATP-binding cassette subfamily C protein CydC</fullName>
    </submittedName>
</protein>
<feature type="domain" description="ABC transmembrane type-1" evidence="9">
    <location>
        <begin position="19"/>
        <end position="288"/>
    </location>
</feature>
<comment type="caution">
    <text evidence="10">The sequence shown here is derived from an EMBL/GenBank/DDBJ whole genome shotgun (WGS) entry which is preliminary data.</text>
</comment>
<evidence type="ECO:0000259" key="8">
    <source>
        <dbReference type="PROSITE" id="PS50893"/>
    </source>
</evidence>
<evidence type="ECO:0000259" key="9">
    <source>
        <dbReference type="PROSITE" id="PS50929"/>
    </source>
</evidence>
<feature type="domain" description="ABC transporter" evidence="8">
    <location>
        <begin position="335"/>
        <end position="559"/>
    </location>
</feature>
<dbReference type="InterPro" id="IPR003439">
    <property type="entry name" value="ABC_transporter-like_ATP-bd"/>
</dbReference>
<dbReference type="PANTHER" id="PTHR24221">
    <property type="entry name" value="ATP-BINDING CASSETTE SUB-FAMILY B"/>
    <property type="match status" value="1"/>
</dbReference>
<dbReference type="Pfam" id="PF00664">
    <property type="entry name" value="ABC_membrane"/>
    <property type="match status" value="1"/>
</dbReference>
<feature type="transmembrane region" description="Helical" evidence="7">
    <location>
        <begin position="48"/>
        <end position="67"/>
    </location>
</feature>
<keyword evidence="5 7" id="KW-1133">Transmembrane helix</keyword>
<evidence type="ECO:0000313" key="10">
    <source>
        <dbReference type="EMBL" id="MDQ0353059.1"/>
    </source>
</evidence>
<accession>A0ABU0DX63</accession>
<evidence type="ECO:0000256" key="2">
    <source>
        <dbReference type="ARBA" id="ARBA00022692"/>
    </source>
</evidence>
<reference evidence="10 11" key="1">
    <citation type="submission" date="2023-07" db="EMBL/GenBank/DDBJ databases">
        <title>Genomic Encyclopedia of Type Strains, Phase IV (KMG-IV): sequencing the most valuable type-strain genomes for metagenomic binning, comparative biology and taxonomic classification.</title>
        <authorList>
            <person name="Goeker M."/>
        </authorList>
    </citation>
    <scope>NUCLEOTIDE SEQUENCE [LARGE SCALE GENOMIC DNA]</scope>
    <source>
        <strain evidence="10 11">DSM 15448</strain>
    </source>
</reference>
<keyword evidence="2 7" id="KW-0812">Transmembrane</keyword>
<dbReference type="Pfam" id="PF00005">
    <property type="entry name" value="ABC_tran"/>
    <property type="match status" value="1"/>
</dbReference>
<keyword evidence="11" id="KW-1185">Reference proteome</keyword>
<sequence>MTGLNIVIKQLMKEKRDVVLSILFGFIAGIAAVGLFTASGYLISQAALGVPITALTVVIAIVKLLGFTRALSRYSERYFSHRATFTMLSHIRVQFFEKLQNLTPSKVQHFRTGDLLSRFVSDVESLQNFFLRIFYPPIVLVLIFLSTVSFTLYFSFWIALLLVVGLLLSTVVLPALFAKMRQTTEQPVQEKRSDLSAQATELLFGYQDLKIHQKLSDQGEAFNTANDELIQAQTKERKHELLNQVLDGWVGLLMAWAVLAVGGWLIATGQMDGVWLAMFMLLTLTVFENTQPMAAFPQYFLENKKAANRIFFNEDEVVSEPTQPLGDAGAVDISFRGVDFTYQDEPRLTLKNVNLSIPSDSKTAVVGASGSGKSTLLQLILKLEEASGGEVYINSQGISQVTPESLWQQTNTVMQDQQFFAGTIRDNLLSDVNDEQLTYALKRARLTDFSLTDEVYEKGDNLSGGEKQRLAIARLFLRDANLWLLDEPTSSLDQVTAQEVMNEIMRDAEGGTVVIVSHNLRGLDEMDQIIVMDHGEVVEQGTFDELMRQKGYFYQLKEIERDTL</sequence>
<keyword evidence="4 10" id="KW-0067">ATP-binding</keyword>
<dbReference type="InterPro" id="IPR039421">
    <property type="entry name" value="Type_1_exporter"/>
</dbReference>
<feature type="transmembrane region" description="Helical" evidence="7">
    <location>
        <begin position="129"/>
        <end position="150"/>
    </location>
</feature>
<evidence type="ECO:0000256" key="7">
    <source>
        <dbReference type="SAM" id="Phobius"/>
    </source>
</evidence>
<dbReference type="GO" id="GO:0005524">
    <property type="term" value="F:ATP binding"/>
    <property type="evidence" value="ECO:0007669"/>
    <property type="project" value="UniProtKB-KW"/>
</dbReference>
<feature type="transmembrane region" description="Helical" evidence="7">
    <location>
        <begin position="156"/>
        <end position="177"/>
    </location>
</feature>
<dbReference type="SMART" id="SM00382">
    <property type="entry name" value="AAA"/>
    <property type="match status" value="1"/>
</dbReference>
<comment type="subcellular location">
    <subcellularLocation>
        <location evidence="1">Cell membrane</location>
        <topology evidence="1">Multi-pass membrane protein</topology>
    </subcellularLocation>
</comment>
<dbReference type="EMBL" id="JAUSUP010000021">
    <property type="protein sequence ID" value="MDQ0353059.1"/>
    <property type="molecule type" value="Genomic_DNA"/>
</dbReference>
<keyword evidence="6 7" id="KW-0472">Membrane</keyword>
<dbReference type="InterPro" id="IPR017871">
    <property type="entry name" value="ABC_transporter-like_CS"/>
</dbReference>
<dbReference type="Proteomes" id="UP001236723">
    <property type="component" value="Unassembled WGS sequence"/>
</dbReference>
<evidence type="ECO:0000256" key="4">
    <source>
        <dbReference type="ARBA" id="ARBA00022840"/>
    </source>
</evidence>
<dbReference type="Gene3D" id="1.20.1560.10">
    <property type="entry name" value="ABC transporter type 1, transmembrane domain"/>
    <property type="match status" value="1"/>
</dbReference>
<feature type="transmembrane region" description="Helical" evidence="7">
    <location>
        <begin position="18"/>
        <end position="42"/>
    </location>
</feature>
<evidence type="ECO:0000256" key="3">
    <source>
        <dbReference type="ARBA" id="ARBA00022741"/>
    </source>
</evidence>
<dbReference type="RefSeq" id="WP_307070158.1">
    <property type="nucleotide sequence ID" value="NZ_JAUSUP010000021.1"/>
</dbReference>
<name>A0ABU0DX63_9BACI</name>
<dbReference type="InterPro" id="IPR011527">
    <property type="entry name" value="ABC1_TM_dom"/>
</dbReference>
<dbReference type="InterPro" id="IPR036640">
    <property type="entry name" value="ABC1_TM_sf"/>
</dbReference>
<organism evidence="10 11">
    <name type="scientific">Alkalibacillus filiformis</name>
    <dbReference type="NCBI Taxonomy" id="200990"/>
    <lineage>
        <taxon>Bacteria</taxon>
        <taxon>Bacillati</taxon>
        <taxon>Bacillota</taxon>
        <taxon>Bacilli</taxon>
        <taxon>Bacillales</taxon>
        <taxon>Bacillaceae</taxon>
        <taxon>Alkalibacillus</taxon>
    </lineage>
</organism>
<evidence type="ECO:0000256" key="6">
    <source>
        <dbReference type="ARBA" id="ARBA00023136"/>
    </source>
</evidence>
<dbReference type="PROSITE" id="PS50893">
    <property type="entry name" value="ABC_TRANSPORTER_2"/>
    <property type="match status" value="1"/>
</dbReference>
<dbReference type="Gene3D" id="3.40.50.300">
    <property type="entry name" value="P-loop containing nucleotide triphosphate hydrolases"/>
    <property type="match status" value="1"/>
</dbReference>
<evidence type="ECO:0000313" key="11">
    <source>
        <dbReference type="Proteomes" id="UP001236723"/>
    </source>
</evidence>
<dbReference type="NCBIfam" id="TIGR02868">
    <property type="entry name" value="CydC"/>
    <property type="match status" value="1"/>
</dbReference>
<dbReference type="InterPro" id="IPR003593">
    <property type="entry name" value="AAA+_ATPase"/>
</dbReference>
<feature type="transmembrane region" description="Helical" evidence="7">
    <location>
        <begin position="245"/>
        <end position="267"/>
    </location>
</feature>
<dbReference type="CDD" id="cd03228">
    <property type="entry name" value="ABCC_MRP_Like"/>
    <property type="match status" value="1"/>
</dbReference>
<dbReference type="PROSITE" id="PS50929">
    <property type="entry name" value="ABC_TM1F"/>
    <property type="match status" value="1"/>
</dbReference>
<dbReference type="SUPFAM" id="SSF90123">
    <property type="entry name" value="ABC transporter transmembrane region"/>
    <property type="match status" value="1"/>
</dbReference>
<dbReference type="InterPro" id="IPR027417">
    <property type="entry name" value="P-loop_NTPase"/>
</dbReference>
<proteinExistence type="predicted"/>
<keyword evidence="3" id="KW-0547">Nucleotide-binding</keyword>
<dbReference type="CDD" id="cd18585">
    <property type="entry name" value="ABC_6TM_CydC"/>
    <property type="match status" value="1"/>
</dbReference>
<dbReference type="SUPFAM" id="SSF52540">
    <property type="entry name" value="P-loop containing nucleoside triphosphate hydrolases"/>
    <property type="match status" value="1"/>
</dbReference>